<organism evidence="1">
    <name type="scientific">Solanum chacoense</name>
    <name type="common">Chaco potato</name>
    <dbReference type="NCBI Taxonomy" id="4108"/>
    <lineage>
        <taxon>Eukaryota</taxon>
        <taxon>Viridiplantae</taxon>
        <taxon>Streptophyta</taxon>
        <taxon>Embryophyta</taxon>
        <taxon>Tracheophyta</taxon>
        <taxon>Spermatophyta</taxon>
        <taxon>Magnoliopsida</taxon>
        <taxon>eudicotyledons</taxon>
        <taxon>Gunneridae</taxon>
        <taxon>Pentapetalae</taxon>
        <taxon>asterids</taxon>
        <taxon>lamiids</taxon>
        <taxon>Solanales</taxon>
        <taxon>Solanaceae</taxon>
        <taxon>Solanoideae</taxon>
        <taxon>Solaneae</taxon>
        <taxon>Solanum</taxon>
    </lineage>
</organism>
<evidence type="ECO:0000313" key="1">
    <source>
        <dbReference type="EMBL" id="JAP20302.1"/>
    </source>
</evidence>
<accession>A0A0V0HIJ8</accession>
<dbReference type="EMBL" id="GEDG01019010">
    <property type="protein sequence ID" value="JAP20302.1"/>
    <property type="molecule type" value="Transcribed_RNA"/>
</dbReference>
<protein>
    <submittedName>
        <fullName evidence="1">Putative ovule protein</fullName>
    </submittedName>
</protein>
<reference evidence="1" key="1">
    <citation type="submission" date="2015-12" db="EMBL/GenBank/DDBJ databases">
        <title>Gene expression during late stages of embryo sac development: a critical building block for successful pollen-pistil interactions.</title>
        <authorList>
            <person name="Liu Y."/>
            <person name="Joly V."/>
            <person name="Sabar M."/>
            <person name="Matton D.P."/>
        </authorList>
    </citation>
    <scope>NUCLEOTIDE SEQUENCE</scope>
</reference>
<proteinExistence type="predicted"/>
<sequence>MKKEEKKHVACDFPASKTTSFVTTFIQVITIPERMNGKSKLSRLSQSPTTLQPIPTIIVRIPQSK</sequence>
<name>A0A0V0HIJ8_SOLCH</name>
<dbReference type="AlphaFoldDB" id="A0A0V0HIJ8"/>